<feature type="transmembrane region" description="Helical" evidence="10">
    <location>
        <begin position="76"/>
        <end position="97"/>
    </location>
</feature>
<dbReference type="GO" id="GO:0004932">
    <property type="term" value="F:mating-type factor pheromone receptor activity"/>
    <property type="evidence" value="ECO:0007669"/>
    <property type="project" value="InterPro"/>
</dbReference>
<proteinExistence type="inferred from homology"/>
<keyword evidence="8" id="KW-0675">Receptor</keyword>
<evidence type="ECO:0000313" key="13">
    <source>
        <dbReference type="Proteomes" id="UP001219525"/>
    </source>
</evidence>
<feature type="transmembrane region" description="Helical" evidence="10">
    <location>
        <begin position="175"/>
        <end position="198"/>
    </location>
</feature>
<evidence type="ECO:0000256" key="9">
    <source>
        <dbReference type="ARBA" id="ARBA00023224"/>
    </source>
</evidence>
<comment type="similarity">
    <text evidence="2">Belongs to the G-protein coupled receptor 4 family.</text>
</comment>
<name>A0AAD6UYU0_9AGAR</name>
<evidence type="ECO:0000256" key="2">
    <source>
        <dbReference type="ARBA" id="ARBA00011085"/>
    </source>
</evidence>
<feature type="transmembrane region" description="Helical" evidence="10">
    <location>
        <begin position="230"/>
        <end position="252"/>
    </location>
</feature>
<feature type="signal peptide" evidence="11">
    <location>
        <begin position="1"/>
        <end position="21"/>
    </location>
</feature>
<dbReference type="Pfam" id="PF02076">
    <property type="entry name" value="STE3"/>
    <property type="match status" value="1"/>
</dbReference>
<evidence type="ECO:0000256" key="5">
    <source>
        <dbReference type="ARBA" id="ARBA00022989"/>
    </source>
</evidence>
<evidence type="ECO:0000313" key="12">
    <source>
        <dbReference type="EMBL" id="KAJ7195170.1"/>
    </source>
</evidence>
<organism evidence="12 13">
    <name type="scientific">Mycena pura</name>
    <dbReference type="NCBI Taxonomy" id="153505"/>
    <lineage>
        <taxon>Eukaryota</taxon>
        <taxon>Fungi</taxon>
        <taxon>Dikarya</taxon>
        <taxon>Basidiomycota</taxon>
        <taxon>Agaricomycotina</taxon>
        <taxon>Agaricomycetes</taxon>
        <taxon>Agaricomycetidae</taxon>
        <taxon>Agaricales</taxon>
        <taxon>Marasmiineae</taxon>
        <taxon>Mycenaceae</taxon>
        <taxon>Mycena</taxon>
    </lineage>
</organism>
<gene>
    <name evidence="12" type="ORF">GGX14DRAFT_377269</name>
</gene>
<dbReference type="GO" id="GO:0005886">
    <property type="term" value="C:plasma membrane"/>
    <property type="evidence" value="ECO:0007669"/>
    <property type="project" value="TreeGrafter"/>
</dbReference>
<evidence type="ECO:0000256" key="4">
    <source>
        <dbReference type="ARBA" id="ARBA00022692"/>
    </source>
</evidence>
<feature type="transmembrane region" description="Helical" evidence="10">
    <location>
        <begin position="117"/>
        <end position="147"/>
    </location>
</feature>
<evidence type="ECO:0000256" key="7">
    <source>
        <dbReference type="ARBA" id="ARBA00023136"/>
    </source>
</evidence>
<dbReference type="PANTHER" id="PTHR28097:SF1">
    <property type="entry name" value="PHEROMONE A FACTOR RECEPTOR"/>
    <property type="match status" value="1"/>
</dbReference>
<dbReference type="AlphaFoldDB" id="A0AAD6UYU0"/>
<keyword evidence="13" id="KW-1185">Reference proteome</keyword>
<keyword evidence="7 10" id="KW-0472">Membrane</keyword>
<dbReference type="GO" id="GO:0000750">
    <property type="term" value="P:pheromone-dependent signal transduction involved in conjugation with cellular fusion"/>
    <property type="evidence" value="ECO:0007669"/>
    <property type="project" value="TreeGrafter"/>
</dbReference>
<keyword evidence="5 10" id="KW-1133">Transmembrane helix</keyword>
<comment type="caution">
    <text evidence="12">The sequence shown here is derived from an EMBL/GenBank/DDBJ whole genome shotgun (WGS) entry which is preliminary data.</text>
</comment>
<protein>
    <submittedName>
        <fullName evidence="12">GPCR fungal pheromone mating factor</fullName>
    </submittedName>
</protein>
<evidence type="ECO:0000256" key="3">
    <source>
        <dbReference type="ARBA" id="ARBA00022507"/>
    </source>
</evidence>
<accession>A0AAD6UYU0</accession>
<dbReference type="Proteomes" id="UP001219525">
    <property type="component" value="Unassembled WGS sequence"/>
</dbReference>
<sequence length="286" mass="31802">ISPLSIIAWLFVSCLSAGVNAIIWAGNTDVIAVWCDIVTKLKIGANTALPSCCLCLGLQLYAIAGSLKTPKRGGGGVAMDLSLCWGLPILTMALHYIVQGHRFDVIEDFGCRPTIYISLLSLLLVDLPAVVVSLLALIYCGLALFYFSRRRLIFTSIFKNTASDSALSTSRYLRLMSMTMVLGTWNATMTSIGVFVTYSDGLRPWTSWSDVHSNFSRIQFYSLDQLSNGLLVYTYLLWAAVPISSLLFFAFFSFGEDSKKEYGHLFRWIRRCVLQQDGASRSRSKY</sequence>
<evidence type="ECO:0000256" key="8">
    <source>
        <dbReference type="ARBA" id="ARBA00023170"/>
    </source>
</evidence>
<dbReference type="PANTHER" id="PTHR28097">
    <property type="entry name" value="PHEROMONE A FACTOR RECEPTOR"/>
    <property type="match status" value="1"/>
</dbReference>
<dbReference type="InterPro" id="IPR001499">
    <property type="entry name" value="GPCR_STE3"/>
</dbReference>
<evidence type="ECO:0000256" key="10">
    <source>
        <dbReference type="SAM" id="Phobius"/>
    </source>
</evidence>
<keyword evidence="4 10" id="KW-0812">Transmembrane</keyword>
<evidence type="ECO:0000256" key="11">
    <source>
        <dbReference type="SAM" id="SignalP"/>
    </source>
</evidence>
<comment type="subcellular location">
    <subcellularLocation>
        <location evidence="1">Membrane</location>
        <topology evidence="1">Multi-pass membrane protein</topology>
    </subcellularLocation>
</comment>
<dbReference type="EMBL" id="JARJCW010000092">
    <property type="protein sequence ID" value="KAJ7195170.1"/>
    <property type="molecule type" value="Genomic_DNA"/>
</dbReference>
<dbReference type="PRINTS" id="PR00899">
    <property type="entry name" value="GPCRSTE3"/>
</dbReference>
<keyword evidence="9" id="KW-0807">Transducer</keyword>
<evidence type="ECO:0000256" key="1">
    <source>
        <dbReference type="ARBA" id="ARBA00004141"/>
    </source>
</evidence>
<keyword evidence="11" id="KW-0732">Signal</keyword>
<reference evidence="12" key="1">
    <citation type="submission" date="2023-03" db="EMBL/GenBank/DDBJ databases">
        <title>Massive genome expansion in bonnet fungi (Mycena s.s.) driven by repeated elements and novel gene families across ecological guilds.</title>
        <authorList>
            <consortium name="Lawrence Berkeley National Laboratory"/>
            <person name="Harder C.B."/>
            <person name="Miyauchi S."/>
            <person name="Viragh M."/>
            <person name="Kuo A."/>
            <person name="Thoen E."/>
            <person name="Andreopoulos B."/>
            <person name="Lu D."/>
            <person name="Skrede I."/>
            <person name="Drula E."/>
            <person name="Henrissat B."/>
            <person name="Morin E."/>
            <person name="Kohler A."/>
            <person name="Barry K."/>
            <person name="LaButti K."/>
            <person name="Morin E."/>
            <person name="Salamov A."/>
            <person name="Lipzen A."/>
            <person name="Mereny Z."/>
            <person name="Hegedus B."/>
            <person name="Baldrian P."/>
            <person name="Stursova M."/>
            <person name="Weitz H."/>
            <person name="Taylor A."/>
            <person name="Grigoriev I.V."/>
            <person name="Nagy L.G."/>
            <person name="Martin F."/>
            <person name="Kauserud H."/>
        </authorList>
    </citation>
    <scope>NUCLEOTIDE SEQUENCE</scope>
    <source>
        <strain evidence="12">9144</strain>
    </source>
</reference>
<feature type="non-terminal residue" evidence="12">
    <location>
        <position position="1"/>
    </location>
</feature>
<keyword evidence="6" id="KW-0297">G-protein coupled receptor</keyword>
<keyword evidence="3" id="KW-0589">Pheromone response</keyword>
<evidence type="ECO:0000256" key="6">
    <source>
        <dbReference type="ARBA" id="ARBA00023040"/>
    </source>
</evidence>
<feature type="chain" id="PRO_5041970487" evidence="11">
    <location>
        <begin position="22"/>
        <end position="286"/>
    </location>
</feature>
<feature type="transmembrane region" description="Helical" evidence="10">
    <location>
        <begin position="45"/>
        <end position="64"/>
    </location>
</feature>